<proteinExistence type="predicted"/>
<accession>A0ABW7RKA1</accession>
<organism evidence="1 2">
    <name type="scientific">Streptomyces celluloflavus</name>
    <dbReference type="NCBI Taxonomy" id="58344"/>
    <lineage>
        <taxon>Bacteria</taxon>
        <taxon>Bacillati</taxon>
        <taxon>Actinomycetota</taxon>
        <taxon>Actinomycetes</taxon>
        <taxon>Kitasatosporales</taxon>
        <taxon>Streptomycetaceae</taxon>
        <taxon>Streptomyces</taxon>
    </lineage>
</organism>
<evidence type="ECO:0000313" key="2">
    <source>
        <dbReference type="Proteomes" id="UP001610990"/>
    </source>
</evidence>
<dbReference type="EMBL" id="JBIRGH010000024">
    <property type="protein sequence ID" value="MFH8588503.1"/>
    <property type="molecule type" value="Genomic_DNA"/>
</dbReference>
<protein>
    <submittedName>
        <fullName evidence="1">Uncharacterized protein</fullName>
    </submittedName>
</protein>
<dbReference type="Proteomes" id="UP001610990">
    <property type="component" value="Unassembled WGS sequence"/>
</dbReference>
<dbReference type="RefSeq" id="WP_367436134.1">
    <property type="nucleotide sequence ID" value="NZ_CP108413.1"/>
</dbReference>
<evidence type="ECO:0000313" key="1">
    <source>
        <dbReference type="EMBL" id="MFH8588503.1"/>
    </source>
</evidence>
<name>A0ABW7RKA1_9ACTN</name>
<keyword evidence="2" id="KW-1185">Reference proteome</keyword>
<reference evidence="1 2" key="1">
    <citation type="submission" date="2024-10" db="EMBL/GenBank/DDBJ databases">
        <title>The Natural Products Discovery Center: Release of the First 8490 Sequenced Strains for Exploring Actinobacteria Biosynthetic Diversity.</title>
        <authorList>
            <person name="Kalkreuter E."/>
            <person name="Kautsar S.A."/>
            <person name="Yang D."/>
            <person name="Bader C.D."/>
            <person name="Teijaro C.N."/>
            <person name="Fluegel L."/>
            <person name="Davis C.M."/>
            <person name="Simpson J.R."/>
            <person name="Lauterbach L."/>
            <person name="Steele A.D."/>
            <person name="Gui C."/>
            <person name="Meng S."/>
            <person name="Li G."/>
            <person name="Viehrig K."/>
            <person name="Ye F."/>
            <person name="Su P."/>
            <person name="Kiefer A.F."/>
            <person name="Nichols A."/>
            <person name="Cepeda A.J."/>
            <person name="Yan W."/>
            <person name="Fan B."/>
            <person name="Jiang Y."/>
            <person name="Adhikari A."/>
            <person name="Zheng C.-J."/>
            <person name="Schuster L."/>
            <person name="Cowan T.M."/>
            <person name="Smanski M.J."/>
            <person name="Chevrette M.G."/>
            <person name="De Carvalho L.P.S."/>
            <person name="Shen B."/>
        </authorList>
    </citation>
    <scope>NUCLEOTIDE SEQUENCE [LARGE SCALE GENOMIC DNA]</scope>
    <source>
        <strain evidence="1 2">NPDC018013</strain>
    </source>
</reference>
<comment type="caution">
    <text evidence="1">The sequence shown here is derived from an EMBL/GenBank/DDBJ whole genome shotgun (WGS) entry which is preliminary data.</text>
</comment>
<sequence length="84" mass="9186">MATRTPMQPLGLGHWKHPLLGHRVIDHAHNDRIGILRAIAPDVKDNDPDFLIKVPDTAPVAWLAPVAGGVEWTTDPDAIEVAKK</sequence>
<gene>
    <name evidence="1" type="ORF">ACH4GP_29625</name>
</gene>